<evidence type="ECO:0000256" key="8">
    <source>
        <dbReference type="PROSITE-ProRule" id="PRU00283"/>
    </source>
</evidence>
<feature type="region of interest" description="Disordered" evidence="10">
    <location>
        <begin position="1030"/>
        <end position="1116"/>
    </location>
</feature>
<dbReference type="SMART" id="SM00129">
    <property type="entry name" value="KISc"/>
    <property type="match status" value="1"/>
</dbReference>
<evidence type="ECO:0000256" key="9">
    <source>
        <dbReference type="SAM" id="Coils"/>
    </source>
</evidence>
<feature type="compositionally biased region" description="Polar residues" evidence="10">
    <location>
        <begin position="829"/>
        <end position="848"/>
    </location>
</feature>
<feature type="region of interest" description="Disordered" evidence="10">
    <location>
        <begin position="1541"/>
        <end position="1582"/>
    </location>
</feature>
<feature type="coiled-coil region" evidence="9">
    <location>
        <begin position="1474"/>
        <end position="1529"/>
    </location>
</feature>
<dbReference type="InterPro" id="IPR027417">
    <property type="entry name" value="P-loop_NTPase"/>
</dbReference>
<feature type="region of interest" description="Disordered" evidence="10">
    <location>
        <begin position="2193"/>
        <end position="2212"/>
    </location>
</feature>
<feature type="compositionally biased region" description="Basic and acidic residues" evidence="10">
    <location>
        <begin position="2200"/>
        <end position="2212"/>
    </location>
</feature>
<name>A0AAU9WWU4_9CNID</name>
<evidence type="ECO:0000256" key="2">
    <source>
        <dbReference type="ARBA" id="ARBA00022701"/>
    </source>
</evidence>
<dbReference type="Pfam" id="PF00225">
    <property type="entry name" value="Kinesin"/>
    <property type="match status" value="2"/>
</dbReference>
<feature type="compositionally biased region" description="Basic and acidic residues" evidence="10">
    <location>
        <begin position="3528"/>
        <end position="3544"/>
    </location>
</feature>
<feature type="compositionally biased region" description="Polar residues" evidence="10">
    <location>
        <begin position="3845"/>
        <end position="3855"/>
    </location>
</feature>
<dbReference type="InterPro" id="IPR027640">
    <property type="entry name" value="Kinesin-like_fam"/>
</dbReference>
<feature type="region of interest" description="Disordered" evidence="10">
    <location>
        <begin position="2609"/>
        <end position="2632"/>
    </location>
</feature>
<feature type="compositionally biased region" description="Basic and acidic residues" evidence="10">
    <location>
        <begin position="945"/>
        <end position="956"/>
    </location>
</feature>
<feature type="compositionally biased region" description="Polar residues" evidence="10">
    <location>
        <begin position="1085"/>
        <end position="1095"/>
    </location>
</feature>
<feature type="compositionally biased region" description="Polar residues" evidence="10">
    <location>
        <begin position="998"/>
        <end position="1007"/>
    </location>
</feature>
<sequence length="3910" mass="445607">MTRLLRRIQDGFAHSYIMGAFGDNSLSKEAGKIQVYVRVRPFTEREKDKREVNAIEIHQEHSLIRVLDPRSRTNYFFDGVFSPEASNQEVYLKVGKPLVYAALNGYKGTLLTYGQTGTGKTFTLLSDDGVTTRVVQHCFEKIANDEIHNYKVMCSFLQVYQEKVYDLLNPRFTVDLPVREHPKKGVYVANLTQHEVKSAGDVFALLEIGKQHLVIAETKMVRHSSRSHSIMQLIIERRLKAHIANEKPPSKGETTVSHEAVQESIMAVDETINNLIKELKQERKSHHKRERECLKELMEKELNNGNNFEGDLIVKGKINLCDLAGSERLTKTKAEGVRLTEAKYLNTSLLELGNVIHALARGHKRHVPYRNSTLTRLLQDCLGDNGKTNFIICIAPSLGEVNETKCSLNFGLRAMRITNVARLNVEVDYKVLAERLAKKLEDQEIKYKFEKLEYLREIQRLKSAISCYQESENFAGKDHEKLVTVIANLSKSVQREKEEKNNLQTELVCLKKQVSQPIGTSAPDVEAVLLAELMSMELLANLQNPDAAKGILLDDSLPAKVKSHLALADTQETLLNNAGCFLQLLDLHLDTELDANERKRAASDAKEYLQFNLSKAGSVELFSKDCSIKISPRGVPKEPCLSLPMYNSSSDENSSGLAGGVRRMLGKLMGRESKDRTSVSPGTHPSGQACSVPSGDVTQRGHDQEDPMIKTKALLTRLTSSKEKVEQQVLSLLSTLFDEQITKNEGQCPQWNELGNKLTKLIMFRRNNMPGLSEADMWANSEDLNAILENCLRFVIIDKALLACLLVIELLDLRQVCGTLEDKRKLANHNASGESTATNSSPQSTPPVKTTGGKKSSSNSKEIGSISPTASVSPRREKLKSLKHTKTELEKEITEMHEDTTFLETELFSTMEERTKVEEELYGIKSHVTKLRSELFHLKLEKSNLESDVKKSKSQENLEQSGNFDGAKSTFESPKEPVPRGYPELSDVMEASHESNDSENSSQMSDGNETREAFLKTCMENISKIYTLMPEQAEEIASEDEISDEQEPTLSDANIDDSDEEIIITKLARSLRSPCASPSKEKTFDASSPHKSGQKQPIVGDGQKGKSNIGNEVNEDLGGKSREALIKQIQELKRKLHKAENELTEAREANEDLEEELDHKKGQLAEAQVTITNLENQIVDEKETCEEVRQQYFNVKTQNEILDGKLKALRSETERLLRDSNSSNAVFRSPESLRRDNPLSPLKTKAKSPLRSPTKAKVPKIDLRTPPQKQLVSNEIEFISLVEENAELKVKLGNATQEKVRLEKSLKIVEEKSFKMKTVIQTNEDACSRFKEEVSEITKEKVRLSGEITDLRNTNSSMAEELQRYREKSTRLEKDIEAIAYMSTRLEKNNKILEMEISKMESELCSWKAKHELLSQECQRLDQENQIARKDREKALLELGAIKKEKSHLLEQQFSITEETVRREKQLKDNEERFFELEAEVTEQKRLNANLQKELAGMAEYQEALEIEYSKAKNEEDKLKQELAIISSRVIEFETELASATQNTQDHGLSTEQKSSSLSLRATLTDEPSHRGKSFSGTPSKKFYTITHTSEDEIADTSSSIAESPADEGKIVEHENQLLKLENGYLQQQLAESERVLALYRQDLESAHDLIDKLQAEVKTYANETKNEATEDECKTPSDKDDTVQEIEGCSESTNDEYKLLEEKHAELTREYEILRRQYQEAVTEKEKGINKESISNAALKKVTFVGEKASKKITTSQRDVVHQQNTLQDRITELESENMKLKVAEENLVVGLNTNRQLERSLEDAKRVQTTLEERIAMYESEKKDNKLKQTYMEEQVARLQEENEKSRAELLERTRSTSHPLNFQQIVGDVQLGKRAVDNEPKVRKLEEDLLKVTSDKLKLEFELRSANADCERLKSDLHQSESERNLLTTQLNDNIERAANLEIRLMEMRCSCETIKDEINTLKNQKRQESFHLHEASVCKEILEKRLEDALKENNSFHHELEAIREEREETMKKIAKLEIAKEELIKEIDEVRKQREVKQKVPERTTHESKKANGPMNKEASEESNEYRKLHREDQEQVTILQDELRKITEDHSQLKMELQEIKSVKELLEKQIEHIKAQGLMANEDDPFASSFKPQTAKEEEQEMSTNDEKEIEEKTKLLEKEKGLLEKELTRVQDECNKLKQKLSDIKLASEPGQEDHRNENEERQEHLEIELERLRDLNKKLENECEDSNKLIQELEVKTKALESLEKELHCFHEENDRLTQEVDIIQHTSKAITDHQSTKESLEAEKSLLKKELESIHDCNRKLQARIDGMGKELEIVTEQREKVSSIEKMNASLNNEIDKLQTMHQHLESELATTHGKIKEMEITNDALKKENKALKGRINNEVHRRKDDHKRVPSVGNKLKDTLKQEQSVAKEDRASYKSEGENGEDSENDSRQMIEQHASENTTLKDELDSVTKNTHDSHVPDQDSQSVTVLKKTTEPQPENEDFDESKNNKLTSSRDQETNTESGNEKVSAPFSENVKAGLSLMAKENLLLEKKASYFVRAQVQLEQSLSKAMKENTYLKNKVSETENVLNILRERVHELEKNSGALPLTDLKKSVMLSSDSESDCDANELPNSDDKTEGQRMDNEFAGLLENTEEGSKMGSSHEDGELLPVPSDVDKLQRELEEVTKELENLKSQREMQKINSIEKKDFGIQSEEDETLLRQEQENILLKQERESLLEELEAATNQNKAVENDLRQNKESCIKQEQEIKLLLSSYSQEKESLLKELESTRLDCRKAKEKLRELQQIDSEFADIQKKSTEAEKLVTELEKELLCQTEMKNELRRELQNCQKKLQEIEQLETQLRTCRREIEDLHDINNQLKEEMEKRKDENNNLIDELKTVKVKLRSLEKQKKQTMNRDANIKNRQDQSVQTYSTVDIFVHRDEKGPKDIAAATDVEESENAVACQQYHDINSHRVFPQSSEVRSESNKSNKAGDNEAQELNSSEISKILMDNNRFQGLPIPIIIITQEDNTATINNESSTGLKLYLEDFEKDSPNDQSTPDEENQQNTSPMTTKDDVEPSVYEQIIAMETSSYQEQSAVKSEVQTTKENLKTKSDSDGDGEQTLRNGEQNQEIISEPEDGSKKDELTMSPPQKDVQRDEDLPEGGEEESLSLRSRRELEWTISNLKSELQQRSEDHEKNQQEIGSLEEQQLSMKREIVSLLSECESLRAKVAILQTQNEAVLKGQILNDEENEELQQNMQDLLEEKNSIEEAKKKLESEKARLEIELSDAIETREAVEGELLRSRAENASVSKHTTEGQWYDISERYAKLETVLSCVLDENSKMTAELSALKAENSMLKSFKIMEITDNCTQFSPRTTEDESDGGRTHSSRKSTSSITQHSRLGEDLANQLHLASPKSTEANQFKGDEEGTTTDEFPVTPTPTVEVNLKSETFGNRFGDEQRQMEKNEVPTLIKGNNGREHRAAVSAESSSLLPLAKRNIVESTELEAISLGKSLRKKHQRKALKETSSLHKKHYKADGAEKVESDDHDSSMEVHTSSSLVSITDLDVSISSDQISSEDSSIVGSEIRVLQRMQKELAETKCSNVLVKNELAIIRKHNADLQSQVQKLLSRNNHLKTKMCDKALSVKRMEKEVSNIKEENNKLQQQAMILQDEMARVEKEKAKFERNMSATKSENKRLKSDLSNIKAESYRTMKELVNLQSENRKLQLDIERLREDSRRLNGPCSDDSASHEPPFWGSVSHGDRSTSRRSLQEKQVKQNTTHLHDRVISDLTFCQRQTSKEDSQGPELSPLNLSEELQKQDTDDDQYGKTLIGSGDSISSEDRSRYSEPVSRRGSQLSFTSEASHPGEGSDPNEIEHHEKTEDEHEDELGGKSKSKSKKKIKKILRKFQHGKKTKSSK</sequence>
<evidence type="ECO:0000256" key="3">
    <source>
        <dbReference type="ARBA" id="ARBA00022741"/>
    </source>
</evidence>
<feature type="coiled-coil region" evidence="9">
    <location>
        <begin position="2667"/>
        <end position="2916"/>
    </location>
</feature>
<dbReference type="PROSITE" id="PS00411">
    <property type="entry name" value="KINESIN_MOTOR_1"/>
    <property type="match status" value="1"/>
</dbReference>
<dbReference type="Proteomes" id="UP001159428">
    <property type="component" value="Unassembled WGS sequence"/>
</dbReference>
<feature type="region of interest" description="Disordered" evidence="10">
    <location>
        <begin position="2125"/>
        <end position="2157"/>
    </location>
</feature>
<dbReference type="PANTHER" id="PTHR47968:SF36">
    <property type="entry name" value="KINESIN HEAVY CHAIN ISOFORM X1"/>
    <property type="match status" value="1"/>
</dbReference>
<comment type="subcellular location">
    <subcellularLocation>
        <location evidence="1">Cytoplasm</location>
        <location evidence="1">Cytoskeleton</location>
    </subcellularLocation>
</comment>
<evidence type="ECO:0000256" key="5">
    <source>
        <dbReference type="ARBA" id="ARBA00023054"/>
    </source>
</evidence>
<evidence type="ECO:0000313" key="13">
    <source>
        <dbReference type="Proteomes" id="UP001159428"/>
    </source>
</evidence>
<evidence type="ECO:0000256" key="6">
    <source>
        <dbReference type="ARBA" id="ARBA00023175"/>
    </source>
</evidence>
<gene>
    <name evidence="12" type="ORF">PMEA_00013048</name>
</gene>
<dbReference type="EMBL" id="CALNXJ010000023">
    <property type="protein sequence ID" value="CAH3128651.1"/>
    <property type="molecule type" value="Genomic_DNA"/>
</dbReference>
<protein>
    <recommendedName>
        <fullName evidence="11">Kinesin motor domain-containing protein</fullName>
    </recommendedName>
</protein>
<feature type="coiled-coil region" evidence="9">
    <location>
        <begin position="486"/>
        <end position="513"/>
    </location>
</feature>
<feature type="compositionally biased region" description="Polar residues" evidence="10">
    <location>
        <begin position="3384"/>
        <end position="3393"/>
    </location>
</feature>
<keyword evidence="7" id="KW-0963">Cytoplasm</keyword>
<feature type="region of interest" description="Disordered" evidence="10">
    <location>
        <begin position="1664"/>
        <end position="1683"/>
    </location>
</feature>
<feature type="coiled-coil region" evidence="9">
    <location>
        <begin position="3582"/>
        <end position="3728"/>
    </location>
</feature>
<feature type="region of interest" description="Disordered" evidence="10">
    <location>
        <begin position="2040"/>
        <end position="2077"/>
    </location>
</feature>
<dbReference type="Gene3D" id="3.40.850.10">
    <property type="entry name" value="Kinesin motor domain"/>
    <property type="match status" value="1"/>
</dbReference>
<dbReference type="GO" id="GO:0008017">
    <property type="term" value="F:microtubule binding"/>
    <property type="evidence" value="ECO:0007669"/>
    <property type="project" value="InterPro"/>
</dbReference>
<dbReference type="InterPro" id="IPR036961">
    <property type="entry name" value="Kinesin_motor_dom_sf"/>
</dbReference>
<feature type="binding site" evidence="8">
    <location>
        <begin position="114"/>
        <end position="121"/>
    </location>
    <ligand>
        <name>ATP</name>
        <dbReference type="ChEBI" id="CHEBI:30616"/>
    </ligand>
</feature>
<comment type="caution">
    <text evidence="12">The sequence shown here is derived from an EMBL/GenBank/DDBJ whole genome shotgun (WGS) entry which is preliminary data.</text>
</comment>
<feature type="compositionally biased region" description="Basic and acidic residues" evidence="10">
    <location>
        <begin position="2974"/>
        <end position="2986"/>
    </location>
</feature>
<dbReference type="InterPro" id="IPR001752">
    <property type="entry name" value="Kinesin_motor_dom"/>
</dbReference>
<feature type="coiled-coil region" evidence="9">
    <location>
        <begin position="1765"/>
        <end position="1851"/>
    </location>
</feature>
<keyword evidence="5 9" id="KW-0175">Coiled coil</keyword>
<feature type="compositionally biased region" description="Acidic residues" evidence="10">
    <location>
        <begin position="1032"/>
        <end position="1047"/>
    </location>
</feature>
<evidence type="ECO:0000256" key="1">
    <source>
        <dbReference type="ARBA" id="ARBA00004245"/>
    </source>
</evidence>
<keyword evidence="13" id="KW-1185">Reference proteome</keyword>
<keyword evidence="3 8" id="KW-0547">Nucleotide-binding</keyword>
<dbReference type="GO" id="GO:0005524">
    <property type="term" value="F:ATP binding"/>
    <property type="evidence" value="ECO:0007669"/>
    <property type="project" value="UniProtKB-UniRule"/>
</dbReference>
<feature type="region of interest" description="Disordered" evidence="10">
    <location>
        <begin position="3809"/>
        <end position="3910"/>
    </location>
</feature>
<dbReference type="SUPFAM" id="SSF52540">
    <property type="entry name" value="P-loop containing nucleoside triphosphate hydrolases"/>
    <property type="match status" value="1"/>
</dbReference>
<evidence type="ECO:0000256" key="7">
    <source>
        <dbReference type="ARBA" id="ARBA00023212"/>
    </source>
</evidence>
<dbReference type="PRINTS" id="PR00380">
    <property type="entry name" value="KINESINHEAVY"/>
</dbReference>
<feature type="compositionally biased region" description="Basic and acidic residues" evidence="10">
    <location>
        <begin position="2497"/>
        <end position="2510"/>
    </location>
</feature>
<feature type="region of interest" description="Disordered" evidence="10">
    <location>
        <begin position="3730"/>
        <end position="3775"/>
    </location>
</feature>
<dbReference type="CDD" id="cd00106">
    <property type="entry name" value="KISc"/>
    <property type="match status" value="1"/>
</dbReference>
<dbReference type="PROSITE" id="PS50067">
    <property type="entry name" value="KINESIN_MOTOR_2"/>
    <property type="match status" value="1"/>
</dbReference>
<feature type="coiled-coil region" evidence="9">
    <location>
        <begin position="1122"/>
        <end position="1191"/>
    </location>
</feature>
<keyword evidence="2" id="KW-0493">Microtubule</keyword>
<feature type="compositionally biased region" description="Basic and acidic residues" evidence="10">
    <location>
        <begin position="2040"/>
        <end position="2055"/>
    </location>
</feature>
<feature type="compositionally biased region" description="Polar residues" evidence="10">
    <location>
        <begin position="1541"/>
        <end position="1562"/>
    </location>
</feature>
<evidence type="ECO:0000313" key="12">
    <source>
        <dbReference type="EMBL" id="CAH3128651.1"/>
    </source>
</evidence>
<feature type="compositionally biased region" description="Basic residues" evidence="10">
    <location>
        <begin position="3885"/>
        <end position="3910"/>
    </location>
</feature>
<keyword evidence="6 8" id="KW-0505">Motor protein</keyword>
<feature type="region of interest" description="Disordered" evidence="10">
    <location>
        <begin position="1218"/>
        <end position="1257"/>
    </location>
</feature>
<feature type="coiled-coil region" evidence="9">
    <location>
        <begin position="265"/>
        <end position="304"/>
    </location>
</feature>
<feature type="compositionally biased region" description="Polar residues" evidence="10">
    <location>
        <begin position="678"/>
        <end position="691"/>
    </location>
</feature>
<organism evidence="12 13">
    <name type="scientific">Pocillopora meandrina</name>
    <dbReference type="NCBI Taxonomy" id="46732"/>
    <lineage>
        <taxon>Eukaryota</taxon>
        <taxon>Metazoa</taxon>
        <taxon>Cnidaria</taxon>
        <taxon>Anthozoa</taxon>
        <taxon>Hexacorallia</taxon>
        <taxon>Scleractinia</taxon>
        <taxon>Astrocoeniina</taxon>
        <taxon>Pocilloporidae</taxon>
        <taxon>Pocillopora</taxon>
    </lineage>
</organism>
<evidence type="ECO:0000259" key="11">
    <source>
        <dbReference type="PROSITE" id="PS50067"/>
    </source>
</evidence>
<feature type="compositionally biased region" description="Basic and acidic residues" evidence="10">
    <location>
        <begin position="2439"/>
        <end position="2473"/>
    </location>
</feature>
<feature type="compositionally biased region" description="Basic and acidic residues" evidence="10">
    <location>
        <begin position="3753"/>
        <end position="3775"/>
    </location>
</feature>
<dbReference type="GO" id="GO:0003777">
    <property type="term" value="F:microtubule motor activity"/>
    <property type="evidence" value="ECO:0007669"/>
    <property type="project" value="InterPro"/>
</dbReference>
<feature type="compositionally biased region" description="Basic and acidic residues" evidence="10">
    <location>
        <begin position="2381"/>
        <end position="2401"/>
    </location>
</feature>
<feature type="coiled-coil region" evidence="9">
    <location>
        <begin position="1285"/>
        <end position="1312"/>
    </location>
</feature>
<feature type="compositionally biased region" description="Acidic residues" evidence="10">
    <location>
        <begin position="3152"/>
        <end position="3161"/>
    </location>
</feature>
<feature type="region of interest" description="Disordered" evidence="10">
    <location>
        <begin position="2381"/>
        <end position="2522"/>
    </location>
</feature>
<keyword evidence="4 8" id="KW-0067">ATP-binding</keyword>
<feature type="region of interest" description="Disordered" evidence="10">
    <location>
        <begin position="3084"/>
        <end position="3168"/>
    </location>
</feature>
<evidence type="ECO:0000256" key="4">
    <source>
        <dbReference type="ARBA" id="ARBA00022840"/>
    </source>
</evidence>
<feature type="compositionally biased region" description="Polar residues" evidence="10">
    <location>
        <begin position="3115"/>
        <end position="3125"/>
    </location>
</feature>
<feature type="compositionally biased region" description="Basic and acidic residues" evidence="10">
    <location>
        <begin position="874"/>
        <end position="888"/>
    </location>
</feature>
<comment type="similarity">
    <text evidence="8">Belongs to the TRAFAC class myosin-kinesin ATPase superfamily. Kinesin family.</text>
</comment>
<accession>A0AAU9WWU4</accession>
<evidence type="ECO:0000256" key="10">
    <source>
        <dbReference type="SAM" id="MobiDB-lite"/>
    </source>
</evidence>
<feature type="region of interest" description="Disordered" evidence="10">
    <location>
        <begin position="3406"/>
        <end position="3435"/>
    </location>
</feature>
<feature type="region of interest" description="Disordered" evidence="10">
    <location>
        <begin position="3515"/>
        <end position="3548"/>
    </location>
</feature>
<feature type="compositionally biased region" description="Basic and acidic residues" evidence="10">
    <location>
        <begin position="1665"/>
        <end position="1683"/>
    </location>
</feature>
<feature type="region of interest" description="Disordered" evidence="10">
    <location>
        <begin position="3042"/>
        <end position="3069"/>
    </location>
</feature>
<proteinExistence type="inferred from homology"/>
<feature type="compositionally biased region" description="Basic and acidic residues" evidence="10">
    <location>
        <begin position="3866"/>
        <end position="3883"/>
    </location>
</feature>
<feature type="region of interest" description="Disordered" evidence="10">
    <location>
        <begin position="828"/>
        <end position="888"/>
    </location>
</feature>
<keyword evidence="7" id="KW-0206">Cytoskeleton</keyword>
<dbReference type="GO" id="GO:0005874">
    <property type="term" value="C:microtubule"/>
    <property type="evidence" value="ECO:0007669"/>
    <property type="project" value="UniProtKB-KW"/>
</dbReference>
<feature type="compositionally biased region" description="Basic and acidic residues" evidence="10">
    <location>
        <begin position="3369"/>
        <end position="3378"/>
    </location>
</feature>
<feature type="domain" description="Kinesin motor" evidence="11">
    <location>
        <begin position="32"/>
        <end position="417"/>
    </location>
</feature>
<dbReference type="PANTHER" id="PTHR47968">
    <property type="entry name" value="CENTROMERE PROTEIN E"/>
    <property type="match status" value="1"/>
</dbReference>
<feature type="compositionally biased region" description="Basic and acidic residues" evidence="10">
    <location>
        <begin position="2408"/>
        <end position="2431"/>
    </location>
</feature>
<reference evidence="12 13" key="1">
    <citation type="submission" date="2022-05" db="EMBL/GenBank/DDBJ databases">
        <authorList>
            <consortium name="Genoscope - CEA"/>
            <person name="William W."/>
        </authorList>
    </citation>
    <scope>NUCLEOTIDE SEQUENCE [LARGE SCALE GENOMIC DNA]</scope>
</reference>
<feature type="coiled-coil region" evidence="9">
    <location>
        <begin position="1348"/>
        <end position="1438"/>
    </location>
</feature>
<dbReference type="InterPro" id="IPR019821">
    <property type="entry name" value="Kinesin_motor_CS"/>
</dbReference>
<feature type="compositionally biased region" description="Basic and acidic residues" evidence="10">
    <location>
        <begin position="2063"/>
        <end position="2077"/>
    </location>
</feature>
<feature type="compositionally biased region" description="Polar residues" evidence="10">
    <location>
        <begin position="3084"/>
        <end position="3099"/>
    </location>
</feature>
<feature type="region of interest" description="Disordered" evidence="10">
    <location>
        <begin position="2966"/>
        <end position="2991"/>
    </location>
</feature>
<feature type="region of interest" description="Disordered" evidence="10">
    <location>
        <begin position="671"/>
        <end position="706"/>
    </location>
</feature>
<dbReference type="GO" id="GO:0007018">
    <property type="term" value="P:microtubule-based movement"/>
    <property type="evidence" value="ECO:0007669"/>
    <property type="project" value="InterPro"/>
</dbReference>
<feature type="region of interest" description="Disordered" evidence="10">
    <location>
        <begin position="3364"/>
        <end position="3393"/>
    </location>
</feature>
<feature type="region of interest" description="Disordered" evidence="10">
    <location>
        <begin position="945"/>
        <end position="1014"/>
    </location>
</feature>
<feature type="compositionally biased region" description="Low complexity" evidence="10">
    <location>
        <begin position="853"/>
        <end position="867"/>
    </location>
</feature>